<dbReference type="CDD" id="cd14014">
    <property type="entry name" value="STKc_PknB_like"/>
    <property type="match status" value="1"/>
</dbReference>
<dbReference type="Gene3D" id="1.10.510.10">
    <property type="entry name" value="Transferase(Phosphotransferase) domain 1"/>
    <property type="match status" value="1"/>
</dbReference>
<dbReference type="OrthoDB" id="9813021at2"/>
<keyword evidence="5" id="KW-0472">Membrane</keyword>
<dbReference type="Pfam" id="PF00069">
    <property type="entry name" value="Pkinase"/>
    <property type="match status" value="1"/>
</dbReference>
<gene>
    <name evidence="7" type="ORF">C7Y71_005010</name>
</gene>
<keyword evidence="8" id="KW-1185">Reference proteome</keyword>
<dbReference type="KEGG" id="alq:C7Y71_005010"/>
<dbReference type="InterPro" id="IPR008271">
    <property type="entry name" value="Ser/Thr_kinase_AS"/>
</dbReference>
<keyword evidence="1" id="KW-0808">Transferase</keyword>
<dbReference type="PANTHER" id="PTHR43289">
    <property type="entry name" value="MITOGEN-ACTIVATED PROTEIN KINASE KINASE KINASE 20-RELATED"/>
    <property type="match status" value="1"/>
</dbReference>
<sequence>MSTKKFSDFREGPVQEGDHKFSDIEIVRRSHINVMTKARRDGRIWILKSLAEDLADDLLYQEMLNKECRLLMQVQGHKSIVRCTGMENVEGLGDAIVMEYVEGKNLAEMITQGNALTTQERLRIFRELLDAVEYLHQSGCVHCDLKPENIMLTHVGKNVKLIDFGFTDSDSYYILKQASGTQGYMPPDRESGKTPDARTDIYALGKILEDLGLGDAYAEVIARCQKPAAQRYSTVSELRTDLDASVRKYHKRQRIRKVLKWLGGIALAICLLLTVFYGISLFRSRNVIHKGDTFKTALDFLRPFGINETETPWGNVLEGRKQLLLWGPEYKNARWHNSGDATQMYPTITEQWGPEGAEPELIHTRNKEHHWMYSRLDELRLTFMKNFVDTGYVFLGVYRMSLTQSDTTKVVWVRVAEEVEIDDLDAVEALRNEPRD</sequence>
<keyword evidence="5" id="KW-0812">Transmembrane</keyword>
<evidence type="ECO:0000256" key="5">
    <source>
        <dbReference type="SAM" id="Phobius"/>
    </source>
</evidence>
<dbReference type="InterPro" id="IPR011009">
    <property type="entry name" value="Kinase-like_dom_sf"/>
</dbReference>
<dbReference type="GO" id="GO:0004674">
    <property type="term" value="F:protein serine/threonine kinase activity"/>
    <property type="evidence" value="ECO:0007669"/>
    <property type="project" value="UniProtKB-KW"/>
</dbReference>
<evidence type="ECO:0000256" key="3">
    <source>
        <dbReference type="ARBA" id="ARBA00022777"/>
    </source>
</evidence>
<name>A0A5P8E677_9BACT</name>
<evidence type="ECO:0000256" key="4">
    <source>
        <dbReference type="ARBA" id="ARBA00022840"/>
    </source>
</evidence>
<organism evidence="7 8">
    <name type="scientific">Pseudoprevotella muciniphila</name>
    <dbReference type="NCBI Taxonomy" id="2133944"/>
    <lineage>
        <taxon>Bacteria</taxon>
        <taxon>Pseudomonadati</taxon>
        <taxon>Bacteroidota</taxon>
        <taxon>Bacteroidia</taxon>
        <taxon>Bacteroidales</taxon>
        <taxon>Prevotellaceae</taxon>
        <taxon>Pseudoprevotella</taxon>
    </lineage>
</organism>
<dbReference type="SUPFAM" id="SSF56112">
    <property type="entry name" value="Protein kinase-like (PK-like)"/>
    <property type="match status" value="1"/>
</dbReference>
<evidence type="ECO:0000313" key="7">
    <source>
        <dbReference type="EMBL" id="QFQ12426.1"/>
    </source>
</evidence>
<keyword evidence="4" id="KW-0067">ATP-binding</keyword>
<evidence type="ECO:0000256" key="1">
    <source>
        <dbReference type="ARBA" id="ARBA00022679"/>
    </source>
</evidence>
<proteinExistence type="predicted"/>
<dbReference type="InterPro" id="IPR040674">
    <property type="entry name" value="PvuRts1I-like_SRA"/>
</dbReference>
<dbReference type="InterPro" id="IPR000719">
    <property type="entry name" value="Prot_kinase_dom"/>
</dbReference>
<keyword evidence="3 7" id="KW-0418">Kinase</keyword>
<dbReference type="RefSeq" id="WP_111897291.1">
    <property type="nucleotide sequence ID" value="NZ_CP033459.1"/>
</dbReference>
<keyword evidence="7" id="KW-0723">Serine/threonine-protein kinase</keyword>
<feature type="domain" description="Protein kinase" evidence="6">
    <location>
        <begin position="21"/>
        <end position="267"/>
    </location>
</feature>
<feature type="transmembrane region" description="Helical" evidence="5">
    <location>
        <begin position="258"/>
        <end position="279"/>
    </location>
</feature>
<evidence type="ECO:0000313" key="8">
    <source>
        <dbReference type="Proteomes" id="UP000249375"/>
    </source>
</evidence>
<dbReference type="PROSITE" id="PS00108">
    <property type="entry name" value="PROTEIN_KINASE_ST"/>
    <property type="match status" value="1"/>
</dbReference>
<dbReference type="SMART" id="SM00220">
    <property type="entry name" value="S_TKc"/>
    <property type="match status" value="1"/>
</dbReference>
<keyword evidence="2" id="KW-0547">Nucleotide-binding</keyword>
<keyword evidence="5" id="KW-1133">Transmembrane helix</keyword>
<evidence type="ECO:0000256" key="2">
    <source>
        <dbReference type="ARBA" id="ARBA00022741"/>
    </source>
</evidence>
<evidence type="ECO:0000259" key="6">
    <source>
        <dbReference type="PROSITE" id="PS50011"/>
    </source>
</evidence>
<dbReference type="AlphaFoldDB" id="A0A5P8E677"/>
<dbReference type="PANTHER" id="PTHR43289:SF6">
    <property type="entry name" value="SERINE_THREONINE-PROTEIN KINASE NEKL-3"/>
    <property type="match status" value="1"/>
</dbReference>
<dbReference type="EMBL" id="CP033459">
    <property type="protein sequence ID" value="QFQ12426.1"/>
    <property type="molecule type" value="Genomic_DNA"/>
</dbReference>
<reference evidence="7 8" key="1">
    <citation type="submission" date="2018-11" db="EMBL/GenBank/DDBJ databases">
        <authorList>
            <person name="Na S.W."/>
            <person name="Baik M."/>
        </authorList>
    </citation>
    <scope>NUCLEOTIDE SEQUENCE [LARGE SCALE GENOMIC DNA]</scope>
    <source>
        <strain evidence="7 8">E39</strain>
    </source>
</reference>
<dbReference type="Pfam" id="PF18491">
    <property type="entry name" value="SRA"/>
    <property type="match status" value="1"/>
</dbReference>
<accession>A0A5P8E677</accession>
<protein>
    <submittedName>
        <fullName evidence="7">Serine/threonine protein kinase</fullName>
    </submittedName>
</protein>
<dbReference type="PROSITE" id="PS50011">
    <property type="entry name" value="PROTEIN_KINASE_DOM"/>
    <property type="match status" value="1"/>
</dbReference>
<dbReference type="GO" id="GO:0005524">
    <property type="term" value="F:ATP binding"/>
    <property type="evidence" value="ECO:0007669"/>
    <property type="project" value="UniProtKB-KW"/>
</dbReference>
<dbReference type="Proteomes" id="UP000249375">
    <property type="component" value="Chromosome"/>
</dbReference>